<dbReference type="EMBL" id="JBHTOF010000104">
    <property type="protein sequence ID" value="MFD1466519.1"/>
    <property type="molecule type" value="Genomic_DNA"/>
</dbReference>
<dbReference type="Proteomes" id="UP001597244">
    <property type="component" value="Unassembled WGS sequence"/>
</dbReference>
<accession>A0ABW4DSQ0</accession>
<comment type="caution">
    <text evidence="3">The sequence shown here is derived from an EMBL/GenBank/DDBJ whole genome shotgun (WGS) entry which is preliminary data.</text>
</comment>
<organism evidence="3 4">
    <name type="scientific">Lapidilactobacillus mulanensis</name>
    <dbReference type="NCBI Taxonomy" id="2485999"/>
    <lineage>
        <taxon>Bacteria</taxon>
        <taxon>Bacillati</taxon>
        <taxon>Bacillota</taxon>
        <taxon>Bacilli</taxon>
        <taxon>Lactobacillales</taxon>
        <taxon>Lactobacillaceae</taxon>
        <taxon>Lapidilactobacillus</taxon>
    </lineage>
</organism>
<dbReference type="InterPro" id="IPR050300">
    <property type="entry name" value="GDXG_lipolytic_enzyme"/>
</dbReference>
<dbReference type="Pfam" id="PF20434">
    <property type="entry name" value="BD-FAE"/>
    <property type="match status" value="1"/>
</dbReference>
<protein>
    <submittedName>
        <fullName evidence="3">Alpha/beta hydrolase</fullName>
    </submittedName>
</protein>
<evidence type="ECO:0000313" key="4">
    <source>
        <dbReference type="Proteomes" id="UP001597244"/>
    </source>
</evidence>
<gene>
    <name evidence="3" type="ORF">ACFQ4L_10640</name>
</gene>
<evidence type="ECO:0000256" key="1">
    <source>
        <dbReference type="ARBA" id="ARBA00022801"/>
    </source>
</evidence>
<dbReference type="RefSeq" id="WP_125577031.1">
    <property type="nucleotide sequence ID" value="NZ_JBHTOF010000104.1"/>
</dbReference>
<dbReference type="SUPFAM" id="SSF53474">
    <property type="entry name" value="alpha/beta-Hydrolases"/>
    <property type="match status" value="1"/>
</dbReference>
<sequence>MQIIEQQIKTKLSSSAKFYGYIPDVSQEIDPAAERPSVLICPGGGYVMTSDREAEPVALNFVAAGFNAFVLRYSIAPARYPVALLEVASAMKLIRKNSAAWHVDPKRVIIAGFSAGGHLAANFATSWDRDLVTEYGYHADEIQPNGLFLGYSVITSGKYAHVDSFKNLLGDRYGEPELMSKVSLEKQVTKSTPPAFIWHTVSDDTVPVENSLLFAEALEAHQISFELHLFPKGGHGLSLGTSATAIKSNGYGLEPTVSAWRDLFVAWVQNNI</sequence>
<dbReference type="PANTHER" id="PTHR48081">
    <property type="entry name" value="AB HYDROLASE SUPERFAMILY PROTEIN C4A8.06C"/>
    <property type="match status" value="1"/>
</dbReference>
<dbReference type="GO" id="GO:0016787">
    <property type="term" value="F:hydrolase activity"/>
    <property type="evidence" value="ECO:0007669"/>
    <property type="project" value="UniProtKB-KW"/>
</dbReference>
<keyword evidence="4" id="KW-1185">Reference proteome</keyword>
<keyword evidence="1 3" id="KW-0378">Hydrolase</keyword>
<dbReference type="PANTHER" id="PTHR48081:SF6">
    <property type="entry name" value="PEPTIDASE S9 PROLYL OLIGOPEPTIDASE CATALYTIC DOMAIN-CONTAINING PROTEIN"/>
    <property type="match status" value="1"/>
</dbReference>
<reference evidence="4" key="1">
    <citation type="journal article" date="2019" name="Int. J. Syst. Evol. Microbiol.">
        <title>The Global Catalogue of Microorganisms (GCM) 10K type strain sequencing project: providing services to taxonomists for standard genome sequencing and annotation.</title>
        <authorList>
            <consortium name="The Broad Institute Genomics Platform"/>
            <consortium name="The Broad Institute Genome Sequencing Center for Infectious Disease"/>
            <person name="Wu L."/>
            <person name="Ma J."/>
        </authorList>
    </citation>
    <scope>NUCLEOTIDE SEQUENCE [LARGE SCALE GENOMIC DNA]</scope>
    <source>
        <strain evidence="4">CCM 8951</strain>
    </source>
</reference>
<dbReference type="InterPro" id="IPR029058">
    <property type="entry name" value="AB_hydrolase_fold"/>
</dbReference>
<evidence type="ECO:0000259" key="2">
    <source>
        <dbReference type="Pfam" id="PF20434"/>
    </source>
</evidence>
<feature type="domain" description="BD-FAE-like" evidence="2">
    <location>
        <begin position="33"/>
        <end position="218"/>
    </location>
</feature>
<name>A0ABW4DSQ0_9LACO</name>
<proteinExistence type="predicted"/>
<dbReference type="Gene3D" id="3.40.50.1820">
    <property type="entry name" value="alpha/beta hydrolase"/>
    <property type="match status" value="1"/>
</dbReference>
<evidence type="ECO:0000313" key="3">
    <source>
        <dbReference type="EMBL" id="MFD1466519.1"/>
    </source>
</evidence>
<dbReference type="InterPro" id="IPR049492">
    <property type="entry name" value="BD-FAE-like_dom"/>
</dbReference>